<comment type="caution">
    <text evidence="3">The sequence shown here is derived from an EMBL/GenBank/DDBJ whole genome shotgun (WGS) entry which is preliminary data.</text>
</comment>
<evidence type="ECO:0000313" key="2">
    <source>
        <dbReference type="EMBL" id="GBO27040.1"/>
    </source>
</evidence>
<evidence type="ECO:0000313" key="3">
    <source>
        <dbReference type="EMBL" id="GBO27043.1"/>
    </source>
</evidence>
<organism evidence="3 4">
    <name type="scientific">Araneus ventricosus</name>
    <name type="common">Orbweaver spider</name>
    <name type="synonym">Epeira ventricosa</name>
    <dbReference type="NCBI Taxonomy" id="182803"/>
    <lineage>
        <taxon>Eukaryota</taxon>
        <taxon>Metazoa</taxon>
        <taxon>Ecdysozoa</taxon>
        <taxon>Arthropoda</taxon>
        <taxon>Chelicerata</taxon>
        <taxon>Arachnida</taxon>
        <taxon>Araneae</taxon>
        <taxon>Araneomorphae</taxon>
        <taxon>Entelegynae</taxon>
        <taxon>Araneoidea</taxon>
        <taxon>Araneidae</taxon>
        <taxon>Araneus</taxon>
    </lineage>
</organism>
<accession>A0A4Y2VNT9</accession>
<reference evidence="3 4" key="1">
    <citation type="journal article" date="2019" name="Sci. Rep.">
        <title>Orb-weaving spider Araneus ventricosus genome elucidates the spidroin gene catalogue.</title>
        <authorList>
            <person name="Kono N."/>
            <person name="Nakamura H."/>
            <person name="Ohtoshi R."/>
            <person name="Moran D.A.P."/>
            <person name="Shinohara A."/>
            <person name="Yoshida Y."/>
            <person name="Fujiwara M."/>
            <person name="Mori M."/>
            <person name="Tomita M."/>
            <person name="Arakawa K."/>
        </authorList>
    </citation>
    <scope>NUCLEOTIDE SEQUENCE [LARGE SCALE GENOMIC DNA]</scope>
</reference>
<evidence type="ECO:0000256" key="1">
    <source>
        <dbReference type="SAM" id="MobiDB-lite"/>
    </source>
</evidence>
<keyword evidence="4" id="KW-1185">Reference proteome</keyword>
<feature type="compositionally biased region" description="Polar residues" evidence="1">
    <location>
        <begin position="22"/>
        <end position="38"/>
    </location>
</feature>
<proteinExistence type="predicted"/>
<dbReference type="EMBL" id="BGPR01050032">
    <property type="protein sequence ID" value="GBO27043.1"/>
    <property type="molecule type" value="Genomic_DNA"/>
</dbReference>
<gene>
    <name evidence="2" type="ORF">AVEN_252979_1</name>
    <name evidence="3" type="ORF">AVEN_254552_1</name>
</gene>
<feature type="region of interest" description="Disordered" evidence="1">
    <location>
        <begin position="22"/>
        <end position="47"/>
    </location>
</feature>
<sequence length="100" mass="11263">MQTPANFPAILQRDAMIQFRNSSQELPSQGFGSFSRGQKTPVKSKSRIRSSRFRLSLHQSRSLFNPYFPHLRGVADTLNLRDLSGCRTRHPTATFASLPG</sequence>
<dbReference type="AlphaFoldDB" id="A0A4Y2VNT9"/>
<protein>
    <submittedName>
        <fullName evidence="3">Uncharacterized protein</fullName>
    </submittedName>
</protein>
<dbReference type="Proteomes" id="UP000499080">
    <property type="component" value="Unassembled WGS sequence"/>
</dbReference>
<evidence type="ECO:0000313" key="4">
    <source>
        <dbReference type="Proteomes" id="UP000499080"/>
    </source>
</evidence>
<name>A0A4Y2VNT9_ARAVE</name>
<dbReference type="EMBL" id="BGPR01050031">
    <property type="protein sequence ID" value="GBO27040.1"/>
    <property type="molecule type" value="Genomic_DNA"/>
</dbReference>